<dbReference type="EMBL" id="BARV01034324">
    <property type="protein sequence ID" value="GAI58332.1"/>
    <property type="molecule type" value="Genomic_DNA"/>
</dbReference>
<protein>
    <recommendedName>
        <fullName evidence="2">Organic solvent tolerance-like N-terminal domain-containing protein</fullName>
    </recommendedName>
</protein>
<dbReference type="AlphaFoldDB" id="X1PPZ8"/>
<dbReference type="Gene3D" id="2.60.450.10">
    <property type="entry name" value="Lipopolysaccharide (LPS) transport protein A like domain"/>
    <property type="match status" value="1"/>
</dbReference>
<name>X1PPZ8_9ZZZZ</name>
<feature type="non-terminal residue" evidence="1">
    <location>
        <position position="1"/>
    </location>
</feature>
<gene>
    <name evidence="1" type="ORF">S06H3_53778</name>
</gene>
<accession>X1PPZ8</accession>
<proteinExistence type="predicted"/>
<reference evidence="1" key="1">
    <citation type="journal article" date="2014" name="Front. Microbiol.">
        <title>High frequency of phylogenetically diverse reductive dehalogenase-homologous genes in deep subseafloor sedimentary metagenomes.</title>
        <authorList>
            <person name="Kawai M."/>
            <person name="Futagami T."/>
            <person name="Toyoda A."/>
            <person name="Takaki Y."/>
            <person name="Nishi S."/>
            <person name="Hori S."/>
            <person name="Arai W."/>
            <person name="Tsubouchi T."/>
            <person name="Morono Y."/>
            <person name="Uchiyama I."/>
            <person name="Ito T."/>
            <person name="Fujiyama A."/>
            <person name="Inagaki F."/>
            <person name="Takami H."/>
        </authorList>
    </citation>
    <scope>NUCLEOTIDE SEQUENCE</scope>
    <source>
        <strain evidence="1">Expedition CK06-06</strain>
    </source>
</reference>
<evidence type="ECO:0008006" key="2">
    <source>
        <dbReference type="Google" id="ProtNLM"/>
    </source>
</evidence>
<comment type="caution">
    <text evidence="1">The sequence shown here is derived from an EMBL/GenBank/DDBJ whole genome shotgun (WGS) entry which is preliminary data.</text>
</comment>
<organism evidence="1">
    <name type="scientific">marine sediment metagenome</name>
    <dbReference type="NCBI Taxonomy" id="412755"/>
    <lineage>
        <taxon>unclassified sequences</taxon>
        <taxon>metagenomes</taxon>
        <taxon>ecological metagenomes</taxon>
    </lineage>
</organism>
<dbReference type="InterPro" id="IPR010664">
    <property type="entry name" value="LipoPS_assembly_LptC-rel"/>
</dbReference>
<dbReference type="Pfam" id="PF06835">
    <property type="entry name" value="LptC"/>
    <property type="match status" value="1"/>
</dbReference>
<evidence type="ECO:0000313" key="1">
    <source>
        <dbReference type="EMBL" id="GAI58332.1"/>
    </source>
</evidence>
<sequence>PASKGVAQKVTMDTRTSNLVLKGDVKFVSYVDGAELFTSELEWIASEKKLQTEKKVFLKKENLFIEGWGLVANSDLSQIEIKNNPTTRLIESKSSLKNRQEIQGADKG</sequence>